<evidence type="ECO:0000313" key="4">
    <source>
        <dbReference type="EMBL" id="OIP03955.1"/>
    </source>
</evidence>
<dbReference type="AlphaFoldDB" id="A0A1J5AYM3"/>
<name>A0A1J5AYM3_9BACT</name>
<evidence type="ECO:0000256" key="3">
    <source>
        <dbReference type="RuleBase" id="RU004508"/>
    </source>
</evidence>
<evidence type="ECO:0008006" key="6">
    <source>
        <dbReference type="Google" id="ProtNLM"/>
    </source>
</evidence>
<dbReference type="PANTHER" id="PTHR30244:SF34">
    <property type="entry name" value="DTDP-4-AMINO-4,6-DIDEOXYGALACTOSE TRANSAMINASE"/>
    <property type="match status" value="1"/>
</dbReference>
<protein>
    <recommendedName>
        <fullName evidence="6">Aminotransferase DegT</fullName>
    </recommendedName>
</protein>
<comment type="caution">
    <text evidence="4">The sequence shown here is derived from an EMBL/GenBank/DDBJ whole genome shotgun (WGS) entry which is preliminary data.</text>
</comment>
<dbReference type="PIRSF" id="PIRSF000390">
    <property type="entry name" value="PLP_StrS"/>
    <property type="match status" value="1"/>
</dbReference>
<dbReference type="Proteomes" id="UP000183605">
    <property type="component" value="Unassembled WGS sequence"/>
</dbReference>
<reference evidence="4 5" key="1">
    <citation type="journal article" date="2016" name="Environ. Microbiol.">
        <title>Genomic resolution of a cold subsurface aquifer community provides metabolic insights for novel microbes adapted to high CO concentrations.</title>
        <authorList>
            <person name="Probst A.J."/>
            <person name="Castelle C.J."/>
            <person name="Singh A."/>
            <person name="Brown C.T."/>
            <person name="Anantharaman K."/>
            <person name="Sharon I."/>
            <person name="Hug L.A."/>
            <person name="Burstein D."/>
            <person name="Emerson J.B."/>
            <person name="Thomas B.C."/>
            <person name="Banfield J.F."/>
        </authorList>
    </citation>
    <scope>NUCLEOTIDE SEQUENCE [LARGE SCALE GENOMIC DNA]</scope>
    <source>
        <strain evidence="4">CG2_30_44_31</strain>
    </source>
</reference>
<dbReference type="GO" id="GO:0008483">
    <property type="term" value="F:transaminase activity"/>
    <property type="evidence" value="ECO:0007669"/>
    <property type="project" value="TreeGrafter"/>
</dbReference>
<dbReference type="SUPFAM" id="SSF53383">
    <property type="entry name" value="PLP-dependent transferases"/>
    <property type="match status" value="1"/>
</dbReference>
<dbReference type="InterPro" id="IPR015424">
    <property type="entry name" value="PyrdxlP-dep_Trfase"/>
</dbReference>
<dbReference type="GO" id="GO:0030170">
    <property type="term" value="F:pyridoxal phosphate binding"/>
    <property type="evidence" value="ECO:0007669"/>
    <property type="project" value="TreeGrafter"/>
</dbReference>
<dbReference type="Gene3D" id="3.90.1150.10">
    <property type="entry name" value="Aspartate Aminotransferase, domain 1"/>
    <property type="match status" value="1"/>
</dbReference>
<dbReference type="InterPro" id="IPR000653">
    <property type="entry name" value="DegT/StrS_aminotransferase"/>
</dbReference>
<evidence type="ECO:0000313" key="5">
    <source>
        <dbReference type="Proteomes" id="UP000183605"/>
    </source>
</evidence>
<feature type="active site" description="Proton acceptor" evidence="1">
    <location>
        <position position="190"/>
    </location>
</feature>
<evidence type="ECO:0000256" key="2">
    <source>
        <dbReference type="PIRSR" id="PIRSR000390-2"/>
    </source>
</evidence>
<organism evidence="4 5">
    <name type="scientific">Candidatus Beckwithbacteria bacterium CG2_30_44_31</name>
    <dbReference type="NCBI Taxonomy" id="1805035"/>
    <lineage>
        <taxon>Bacteria</taxon>
        <taxon>Candidatus Beckwithiibacteriota</taxon>
    </lineage>
</organism>
<dbReference type="CDD" id="cd00616">
    <property type="entry name" value="AHBA_syn"/>
    <property type="match status" value="1"/>
</dbReference>
<dbReference type="InterPro" id="IPR015421">
    <property type="entry name" value="PyrdxlP-dep_Trfase_major"/>
</dbReference>
<dbReference type="InterPro" id="IPR015422">
    <property type="entry name" value="PyrdxlP-dep_Trfase_small"/>
</dbReference>
<dbReference type="GO" id="GO:0000271">
    <property type="term" value="P:polysaccharide biosynthetic process"/>
    <property type="evidence" value="ECO:0007669"/>
    <property type="project" value="TreeGrafter"/>
</dbReference>
<gene>
    <name evidence="4" type="ORF">AUK18_01015</name>
</gene>
<evidence type="ECO:0000256" key="1">
    <source>
        <dbReference type="PIRSR" id="PIRSR000390-1"/>
    </source>
</evidence>
<accession>A0A1J5AYM3</accession>
<sequence>MKKSHSVINKINKNIVDETGIKNVVKVLKSGFLSKPEGGPYVKLFQNKMSHWLGKKFCFATTSGTSSLHAAIASLGLKQNDEVLIPALTYIADASVVIQEHAKPVFVDVSQEDFNIAPADVLKKITRNTKALIVVHMYGQPARMDELRQIAKENKLILIEDCAQAAGAKYKNKLIGSFGDISCFSFYQTKHIVCGEGGLIATDNTIYANILRSILNNGIKRSRLEDYDYDRIGFNYQMTEMQAALGISQLLRLNQLNRTRRKHAAIYRKILSETDIFFQKENKDGYNVYCYLTGLLPKKLAKKRNLFLSRVLKEKIPIKKQYPLSLTETEIFRKMSDVKLFDTPIAKDISKRIFNLYVNPGLEEDDIVHFAKTVLKMYQEIEQS</sequence>
<dbReference type="PANTHER" id="PTHR30244">
    <property type="entry name" value="TRANSAMINASE"/>
    <property type="match status" value="1"/>
</dbReference>
<dbReference type="Pfam" id="PF01041">
    <property type="entry name" value="DegT_DnrJ_EryC1"/>
    <property type="match status" value="1"/>
</dbReference>
<comment type="similarity">
    <text evidence="3">Belongs to the DegT/DnrJ/EryC1 family.</text>
</comment>
<dbReference type="EMBL" id="MNXQ01000019">
    <property type="protein sequence ID" value="OIP03955.1"/>
    <property type="molecule type" value="Genomic_DNA"/>
</dbReference>
<dbReference type="Gene3D" id="3.40.640.10">
    <property type="entry name" value="Type I PLP-dependent aspartate aminotransferase-like (Major domain)"/>
    <property type="match status" value="1"/>
</dbReference>
<feature type="modified residue" description="N6-(pyridoxal phosphate)lysine" evidence="2">
    <location>
        <position position="190"/>
    </location>
</feature>
<keyword evidence="2 3" id="KW-0663">Pyridoxal phosphate</keyword>
<proteinExistence type="inferred from homology"/>